<accession>A0A5N6RDM7</accession>
<feature type="region of interest" description="Disordered" evidence="1">
    <location>
        <begin position="84"/>
        <end position="120"/>
    </location>
</feature>
<name>A0A5N6RDM7_9ROSI</name>
<keyword evidence="3" id="KW-1185">Reference proteome</keyword>
<gene>
    <name evidence="2" type="ORF">FH972_015133</name>
</gene>
<dbReference type="Proteomes" id="UP000327013">
    <property type="component" value="Chromosome 6"/>
</dbReference>
<proteinExistence type="predicted"/>
<dbReference type="AlphaFoldDB" id="A0A5N6RDM7"/>
<protein>
    <submittedName>
        <fullName evidence="2">Uncharacterized protein</fullName>
    </submittedName>
</protein>
<evidence type="ECO:0000256" key="1">
    <source>
        <dbReference type="SAM" id="MobiDB-lite"/>
    </source>
</evidence>
<sequence>MGLSLKARRDSFKCEAYEAADQSKPVEPEVKAEAAQKVKIGAFGGFVLLFDYFKPIPLQFSENKNYQSGVQAWPDQALRVPFKIGGHVAGEEQNQAQGEEHQPADQQPRNPLHLKQCRRR</sequence>
<organism evidence="2 3">
    <name type="scientific">Carpinus fangiana</name>
    <dbReference type="NCBI Taxonomy" id="176857"/>
    <lineage>
        <taxon>Eukaryota</taxon>
        <taxon>Viridiplantae</taxon>
        <taxon>Streptophyta</taxon>
        <taxon>Embryophyta</taxon>
        <taxon>Tracheophyta</taxon>
        <taxon>Spermatophyta</taxon>
        <taxon>Magnoliopsida</taxon>
        <taxon>eudicotyledons</taxon>
        <taxon>Gunneridae</taxon>
        <taxon>Pentapetalae</taxon>
        <taxon>rosids</taxon>
        <taxon>fabids</taxon>
        <taxon>Fagales</taxon>
        <taxon>Betulaceae</taxon>
        <taxon>Carpinus</taxon>
    </lineage>
</organism>
<evidence type="ECO:0000313" key="2">
    <source>
        <dbReference type="EMBL" id="KAE8076486.1"/>
    </source>
</evidence>
<evidence type="ECO:0000313" key="3">
    <source>
        <dbReference type="Proteomes" id="UP000327013"/>
    </source>
</evidence>
<dbReference type="EMBL" id="CM017326">
    <property type="protein sequence ID" value="KAE8076486.1"/>
    <property type="molecule type" value="Genomic_DNA"/>
</dbReference>
<reference evidence="2 3" key="1">
    <citation type="submission" date="2019-06" db="EMBL/GenBank/DDBJ databases">
        <title>A chromosomal-level reference genome of Carpinus fangiana (Coryloideae, Betulaceae).</title>
        <authorList>
            <person name="Yang X."/>
            <person name="Wang Z."/>
            <person name="Zhang L."/>
            <person name="Hao G."/>
            <person name="Liu J."/>
            <person name="Yang Y."/>
        </authorList>
    </citation>
    <scope>NUCLEOTIDE SEQUENCE [LARGE SCALE GENOMIC DNA]</scope>
    <source>
        <strain evidence="2">Cfa_2016G</strain>
        <tissue evidence="2">Leaf</tissue>
    </source>
</reference>